<evidence type="ECO:0000256" key="1">
    <source>
        <dbReference type="PROSITE-ProRule" id="PRU00473"/>
    </source>
</evidence>
<reference evidence="5 6" key="2">
    <citation type="journal article" date="2017" name="Genome Biol. Evol.">
        <title>Trajectories and Drivers of Genome Evolution in Surface-Associated Marine Phaeobacter.</title>
        <authorList>
            <person name="Freese H.M."/>
            <person name="Sikorski J."/>
            <person name="Bunk B."/>
            <person name="Scheuner C."/>
            <person name="Meier-Kolthoff J.P."/>
            <person name="Sproer C."/>
            <person name="Gram L."/>
            <person name="Overmann J."/>
        </authorList>
    </citation>
    <scope>NUCLEOTIDE SEQUENCE [LARGE SCALE GENOMIC DNA]</scope>
    <source>
        <strain evidence="5 6">P88</strain>
    </source>
</reference>
<protein>
    <submittedName>
        <fullName evidence="5">Putative outer membrane protein</fullName>
    </submittedName>
</protein>
<evidence type="ECO:0000313" key="5">
    <source>
        <dbReference type="EMBL" id="AUQ98530.1"/>
    </source>
</evidence>
<organism evidence="5 6">
    <name type="scientific">Phaeobacter inhibens</name>
    <dbReference type="NCBI Taxonomy" id="221822"/>
    <lineage>
        <taxon>Bacteria</taxon>
        <taxon>Pseudomonadati</taxon>
        <taxon>Pseudomonadota</taxon>
        <taxon>Alphaproteobacteria</taxon>
        <taxon>Rhodobacterales</taxon>
        <taxon>Roseobacteraceae</taxon>
        <taxon>Phaeobacter</taxon>
    </lineage>
</organism>
<gene>
    <name evidence="5" type="ORF">PhaeoP88_01146</name>
</gene>
<evidence type="ECO:0000256" key="2">
    <source>
        <dbReference type="SAM" id="MobiDB-lite"/>
    </source>
</evidence>
<dbReference type="PANTHER" id="PTHR30329:SF21">
    <property type="entry name" value="LIPOPROTEIN YIAD-RELATED"/>
    <property type="match status" value="1"/>
</dbReference>
<dbReference type="CDD" id="cd07185">
    <property type="entry name" value="OmpA_C-like"/>
    <property type="match status" value="1"/>
</dbReference>
<feature type="signal peptide" evidence="3">
    <location>
        <begin position="1"/>
        <end position="26"/>
    </location>
</feature>
<proteinExistence type="predicted"/>
<dbReference type="PROSITE" id="PS51123">
    <property type="entry name" value="OMPA_2"/>
    <property type="match status" value="1"/>
</dbReference>
<feature type="compositionally biased region" description="Low complexity" evidence="2">
    <location>
        <begin position="240"/>
        <end position="272"/>
    </location>
</feature>
<dbReference type="RefSeq" id="WP_102883265.1">
    <property type="nucleotide sequence ID" value="NZ_CP010725.1"/>
</dbReference>
<feature type="compositionally biased region" description="Low complexity" evidence="2">
    <location>
        <begin position="293"/>
        <end position="323"/>
    </location>
</feature>
<sequence length="624" mass="64822" precursor="true">MVSQLLRSSTALAVIVSLSLPVAAPAQSKSDPTDLSQMTAEQITEAVQRCLRWLQNGRISPEGEILKGKGKGAKAKFCQAYVTGELDAALDPALASVALMAGADQAEATPEAGEQAKPAAPTEAEQAAAAPVEPAPEPATDAAPSQTAQTEAPAETEETAAEQNAGETTAEAETPAEPAVNDGVNTAANTEPGAAAAPEATAEADTTAATELAAALAEAEAGTDPAPTSEPEPEPEVEPLDSQAQADALAQTEEADDSAAAAAASAATTEQAEVVEETVTEDTARSSDEEFETAVNTPAAEAEATAETSANAETDSNSAAATADNDDDGLSKLQKAALLGLGAVAIGQILKQGETVVSNSGDRAVVEQNGQYRVIKNDDALLRQPGSNVTTYRFKDGSTRTVVVREDGAEVETIRARDGRVLRRTRTLTDGNSVVLFDDTQRADNVVVSELPTAAPRKSAFSSDTIDADELALVLAAKEAPAVSRRFSLRQIRNIDAVRRLVPEITVQSINFETGSAVIRAAEAEELAALGNALRDMIAQNPQEVFLIEGHTDAVGAAPFNLALSDRRAESVALALTEYFKVPPENMVVQGYGETDLAVVTQRAERANRRAAVRRITPLLQGGN</sequence>
<dbReference type="InterPro" id="IPR050330">
    <property type="entry name" value="Bact_OuterMem_StrucFunc"/>
</dbReference>
<evidence type="ECO:0000259" key="4">
    <source>
        <dbReference type="PROSITE" id="PS51123"/>
    </source>
</evidence>
<dbReference type="InterPro" id="IPR006665">
    <property type="entry name" value="OmpA-like"/>
</dbReference>
<dbReference type="GO" id="GO:0016020">
    <property type="term" value="C:membrane"/>
    <property type="evidence" value="ECO:0007669"/>
    <property type="project" value="UniProtKB-UniRule"/>
</dbReference>
<dbReference type="AlphaFoldDB" id="A0A2I7K7P9"/>
<dbReference type="InterPro" id="IPR036737">
    <property type="entry name" value="OmpA-like_sf"/>
</dbReference>
<evidence type="ECO:0000256" key="3">
    <source>
        <dbReference type="SAM" id="SignalP"/>
    </source>
</evidence>
<feature type="compositionally biased region" description="Low complexity" evidence="2">
    <location>
        <begin position="115"/>
        <end position="153"/>
    </location>
</feature>
<dbReference type="Gene3D" id="3.30.1330.60">
    <property type="entry name" value="OmpA-like domain"/>
    <property type="match status" value="1"/>
</dbReference>
<feature type="compositionally biased region" description="Low complexity" evidence="2">
    <location>
        <begin position="161"/>
        <end position="229"/>
    </location>
</feature>
<name>A0A2I7K7P9_9RHOB</name>
<dbReference type="PANTHER" id="PTHR30329">
    <property type="entry name" value="STATOR ELEMENT OF FLAGELLAR MOTOR COMPLEX"/>
    <property type="match status" value="1"/>
</dbReference>
<keyword evidence="1" id="KW-0472">Membrane</keyword>
<dbReference type="EMBL" id="CP010725">
    <property type="protein sequence ID" value="AUQ98530.1"/>
    <property type="molecule type" value="Genomic_DNA"/>
</dbReference>
<feature type="chain" id="PRO_5014424954" evidence="3">
    <location>
        <begin position="27"/>
        <end position="624"/>
    </location>
</feature>
<feature type="domain" description="OmpA-like" evidence="4">
    <location>
        <begin position="499"/>
        <end position="624"/>
    </location>
</feature>
<evidence type="ECO:0000313" key="6">
    <source>
        <dbReference type="Proteomes" id="UP000236447"/>
    </source>
</evidence>
<dbReference type="SUPFAM" id="SSF103088">
    <property type="entry name" value="OmpA-like"/>
    <property type="match status" value="1"/>
</dbReference>
<accession>A0A2I7K7P9</accession>
<dbReference type="Proteomes" id="UP000236447">
    <property type="component" value="Chromosome"/>
</dbReference>
<keyword evidence="3" id="KW-0732">Signal</keyword>
<dbReference type="Pfam" id="PF00691">
    <property type="entry name" value="OmpA"/>
    <property type="match status" value="1"/>
</dbReference>
<reference evidence="5 6" key="1">
    <citation type="journal article" date="2017" name="Front. Microbiol.">
        <title>Phaeobacter piscinae sp. nov., a species of the Roseobacter group and potential aquaculture probiont.</title>
        <authorList>
            <person name="Sonnenschein E.C."/>
            <person name="Phippen C.B.W."/>
            <person name="Nielsen K.F."/>
            <person name="Mateiu R.V."/>
            <person name="Melchiorsen J."/>
            <person name="Gram L."/>
            <person name="Overmann J."/>
            <person name="Freese H.M."/>
        </authorList>
    </citation>
    <scope>NUCLEOTIDE SEQUENCE [LARGE SCALE GENOMIC DNA]</scope>
    <source>
        <strain evidence="5 6">P88</strain>
    </source>
</reference>
<feature type="region of interest" description="Disordered" evidence="2">
    <location>
        <begin position="105"/>
        <end position="327"/>
    </location>
</feature>